<gene>
    <name evidence="3" type="ORF">H9638_10275</name>
</gene>
<reference evidence="3 4" key="1">
    <citation type="submission" date="2020-08" db="EMBL/GenBank/DDBJ databases">
        <title>A Genomic Blueprint of the Chicken Gut Microbiome.</title>
        <authorList>
            <person name="Gilroy R."/>
            <person name="Ravi A."/>
            <person name="Getino M."/>
            <person name="Pursley I."/>
            <person name="Horton D.L."/>
            <person name="Alikhan N.-F."/>
            <person name="Baker D."/>
            <person name="Gharbi K."/>
            <person name="Hall N."/>
            <person name="Watson M."/>
            <person name="Adriaenssens E.M."/>
            <person name="Foster-Nyarko E."/>
            <person name="Jarju S."/>
            <person name="Secka A."/>
            <person name="Antonio M."/>
            <person name="Oren A."/>
            <person name="Chaudhuri R."/>
            <person name="La Ragione R.M."/>
            <person name="Hildebrand F."/>
            <person name="Pallen M.J."/>
        </authorList>
    </citation>
    <scope>NUCLEOTIDE SEQUENCE [LARGE SCALE GENOMIC DNA]</scope>
    <source>
        <strain evidence="3 4">Sa2BUA2</strain>
    </source>
</reference>
<evidence type="ECO:0000313" key="4">
    <source>
        <dbReference type="Proteomes" id="UP000652763"/>
    </source>
</evidence>
<accession>A0ABR8YIY2</accession>
<dbReference type="RefSeq" id="WP_191747081.1">
    <property type="nucleotide sequence ID" value="NZ_JACSQC010000004.1"/>
</dbReference>
<feature type="domain" description="Phosphoribosyltransferase" evidence="2">
    <location>
        <begin position="221"/>
        <end position="268"/>
    </location>
</feature>
<proteinExistence type="inferred from homology"/>
<evidence type="ECO:0000259" key="2">
    <source>
        <dbReference type="Pfam" id="PF00156"/>
    </source>
</evidence>
<protein>
    <submittedName>
        <fullName evidence="3">ComF family protein</fullName>
    </submittedName>
</protein>
<dbReference type="EMBL" id="JACSQC010000004">
    <property type="protein sequence ID" value="MBD8044191.1"/>
    <property type="molecule type" value="Genomic_DNA"/>
</dbReference>
<dbReference type="Proteomes" id="UP000652763">
    <property type="component" value="Unassembled WGS sequence"/>
</dbReference>
<sequence length="273" mass="28385">MIVLDRLELWLTRPAAELLLQAGRELRAVLLPVACVVCGLPDEPLCPPCAGNLRHSTLHPFNAAAEAELLPPRSADADPGGDFEPLPVTAAGYYRSGLARVLLACKNHGSTGLKVVLASALARALHAHPDTGSGPLVLVPVPGSAGARRRRGYDPLRLILQAADHRGLLPRGIRIGYLLGYRRLPLAMRWAARGPGGPGGQKALGARARRKNVHGTMSAGGPGSLHGVRVLVADDVLTTGATIAEAVRALRAAGAEVAGAVVIAAARAPSRRE</sequence>
<dbReference type="SUPFAM" id="SSF53271">
    <property type="entry name" value="PRTase-like"/>
    <property type="match status" value="1"/>
</dbReference>
<evidence type="ECO:0000256" key="1">
    <source>
        <dbReference type="ARBA" id="ARBA00008007"/>
    </source>
</evidence>
<comment type="similarity">
    <text evidence="1">Belongs to the ComF/GntX family.</text>
</comment>
<dbReference type="InterPro" id="IPR051910">
    <property type="entry name" value="ComF/GntX_DNA_util-trans"/>
</dbReference>
<evidence type="ECO:0000313" key="3">
    <source>
        <dbReference type="EMBL" id="MBD8044191.1"/>
    </source>
</evidence>
<dbReference type="PANTHER" id="PTHR47505:SF1">
    <property type="entry name" value="DNA UTILIZATION PROTEIN YHGH"/>
    <property type="match status" value="1"/>
</dbReference>
<dbReference type="Pfam" id="PF00156">
    <property type="entry name" value="Pribosyltran"/>
    <property type="match status" value="1"/>
</dbReference>
<dbReference type="InterPro" id="IPR000836">
    <property type="entry name" value="PRTase_dom"/>
</dbReference>
<name>A0ABR8YIY2_9MICC</name>
<dbReference type="InterPro" id="IPR029057">
    <property type="entry name" value="PRTase-like"/>
</dbReference>
<dbReference type="CDD" id="cd06223">
    <property type="entry name" value="PRTases_typeI"/>
    <property type="match status" value="1"/>
</dbReference>
<keyword evidence="4" id="KW-1185">Reference proteome</keyword>
<dbReference type="Gene3D" id="3.40.50.2020">
    <property type="match status" value="1"/>
</dbReference>
<organism evidence="3 4">
    <name type="scientific">Arthrobacter pullicola</name>
    <dbReference type="NCBI Taxonomy" id="2762224"/>
    <lineage>
        <taxon>Bacteria</taxon>
        <taxon>Bacillati</taxon>
        <taxon>Actinomycetota</taxon>
        <taxon>Actinomycetes</taxon>
        <taxon>Micrococcales</taxon>
        <taxon>Micrococcaceae</taxon>
        <taxon>Arthrobacter</taxon>
    </lineage>
</organism>
<dbReference type="PANTHER" id="PTHR47505">
    <property type="entry name" value="DNA UTILIZATION PROTEIN YHGH"/>
    <property type="match status" value="1"/>
</dbReference>
<comment type="caution">
    <text evidence="3">The sequence shown here is derived from an EMBL/GenBank/DDBJ whole genome shotgun (WGS) entry which is preliminary data.</text>
</comment>